<evidence type="ECO:0000313" key="1">
    <source>
        <dbReference type="EMBL" id="MBB6072346.1"/>
    </source>
</evidence>
<dbReference type="Proteomes" id="UP000582837">
    <property type="component" value="Unassembled WGS sequence"/>
</dbReference>
<evidence type="ECO:0000313" key="2">
    <source>
        <dbReference type="Proteomes" id="UP000582837"/>
    </source>
</evidence>
<dbReference type="AlphaFoldDB" id="A0A841H348"/>
<organism evidence="1 2">
    <name type="scientific">Longimicrobium terrae</name>
    <dbReference type="NCBI Taxonomy" id="1639882"/>
    <lineage>
        <taxon>Bacteria</taxon>
        <taxon>Pseudomonadati</taxon>
        <taxon>Gemmatimonadota</taxon>
        <taxon>Longimicrobiia</taxon>
        <taxon>Longimicrobiales</taxon>
        <taxon>Longimicrobiaceae</taxon>
        <taxon>Longimicrobium</taxon>
    </lineage>
</organism>
<reference evidence="1 2" key="1">
    <citation type="submission" date="2020-08" db="EMBL/GenBank/DDBJ databases">
        <title>Genomic Encyclopedia of Type Strains, Phase IV (KMG-IV): sequencing the most valuable type-strain genomes for metagenomic binning, comparative biology and taxonomic classification.</title>
        <authorList>
            <person name="Goeker M."/>
        </authorList>
    </citation>
    <scope>NUCLEOTIDE SEQUENCE [LARGE SCALE GENOMIC DNA]</scope>
    <source>
        <strain evidence="1 2">DSM 29007</strain>
    </source>
</reference>
<protein>
    <submittedName>
        <fullName evidence="1">Uncharacterized protein</fullName>
    </submittedName>
</protein>
<proteinExistence type="predicted"/>
<dbReference type="EMBL" id="JACHIA010000014">
    <property type="protein sequence ID" value="MBB6072346.1"/>
    <property type="molecule type" value="Genomic_DNA"/>
</dbReference>
<keyword evidence="2" id="KW-1185">Reference proteome</keyword>
<comment type="caution">
    <text evidence="1">The sequence shown here is derived from an EMBL/GenBank/DDBJ whole genome shotgun (WGS) entry which is preliminary data.</text>
</comment>
<dbReference type="RefSeq" id="WP_170036539.1">
    <property type="nucleotide sequence ID" value="NZ_JABDTL010000002.1"/>
</dbReference>
<accession>A0A841H348</accession>
<sequence>MRMNLDLEKLEVETTVMQPEFGDPAGMVGADGVYAASILYNTQTRPIERPNTYSSPCVA</sequence>
<gene>
    <name evidence="1" type="ORF">HNQ61_004008</name>
</gene>
<name>A0A841H348_9BACT</name>